<keyword evidence="2" id="KW-0238">DNA-binding</keyword>
<dbReference type="AlphaFoldDB" id="A0A845HCB2"/>
<dbReference type="SUPFAM" id="SSF52172">
    <property type="entry name" value="CheY-like"/>
    <property type="match status" value="1"/>
</dbReference>
<organism evidence="6 7">
    <name type="scientific">Duganella vulcania</name>
    <dbReference type="NCBI Taxonomy" id="2692166"/>
    <lineage>
        <taxon>Bacteria</taxon>
        <taxon>Pseudomonadati</taxon>
        <taxon>Pseudomonadota</taxon>
        <taxon>Betaproteobacteria</taxon>
        <taxon>Burkholderiales</taxon>
        <taxon>Oxalobacteraceae</taxon>
        <taxon>Telluria group</taxon>
        <taxon>Duganella</taxon>
    </lineage>
</organism>
<protein>
    <submittedName>
        <fullName evidence="6">Response regulator</fullName>
    </submittedName>
</protein>
<dbReference type="SMART" id="SM00421">
    <property type="entry name" value="HTH_LUXR"/>
    <property type="match status" value="1"/>
</dbReference>
<dbReference type="InterPro" id="IPR058245">
    <property type="entry name" value="NreC/VraR/RcsB-like_REC"/>
</dbReference>
<keyword evidence="7" id="KW-1185">Reference proteome</keyword>
<dbReference type="EMBL" id="WWCV01000011">
    <property type="protein sequence ID" value="MYN16802.1"/>
    <property type="molecule type" value="Genomic_DNA"/>
</dbReference>
<dbReference type="PROSITE" id="PS50043">
    <property type="entry name" value="HTH_LUXR_2"/>
    <property type="match status" value="1"/>
</dbReference>
<dbReference type="InterPro" id="IPR011006">
    <property type="entry name" value="CheY-like_superfamily"/>
</dbReference>
<evidence type="ECO:0000256" key="1">
    <source>
        <dbReference type="ARBA" id="ARBA00022553"/>
    </source>
</evidence>
<evidence type="ECO:0000259" key="5">
    <source>
        <dbReference type="PROSITE" id="PS50110"/>
    </source>
</evidence>
<feature type="modified residue" description="4-aspartylphosphate" evidence="3">
    <location>
        <position position="54"/>
    </location>
</feature>
<proteinExistence type="predicted"/>
<dbReference type="PRINTS" id="PR00038">
    <property type="entry name" value="HTHLUXR"/>
</dbReference>
<dbReference type="GO" id="GO:0006355">
    <property type="term" value="P:regulation of DNA-templated transcription"/>
    <property type="evidence" value="ECO:0007669"/>
    <property type="project" value="InterPro"/>
</dbReference>
<sequence length="222" mass="23338">MNILLIDDHALFREGLSLLLRAALKDVHTIEAGSCELAFEQLRANAAIDLILLDLGLPGMSGFDGLRQLRHDYPEIPVVVLSSNEDRDSVLRALDAGAMGFVPKSSTSGVLEGAVKVILAKGIYLPATIFLAEPGGAEPRPPAASPAARPSVTCAQLGLTPRQGDVLQLVLQGKPSKTICRDLDLSLSTVKTHTSAALRALNVTTRTQAVIAAGKRGLSFGA</sequence>
<evidence type="ECO:0000256" key="2">
    <source>
        <dbReference type="ARBA" id="ARBA00023125"/>
    </source>
</evidence>
<dbReference type="Gene3D" id="3.40.50.2300">
    <property type="match status" value="1"/>
</dbReference>
<dbReference type="Proteomes" id="UP000484875">
    <property type="component" value="Unassembled WGS sequence"/>
</dbReference>
<dbReference type="PANTHER" id="PTHR45566">
    <property type="entry name" value="HTH-TYPE TRANSCRIPTIONAL REGULATOR YHJB-RELATED"/>
    <property type="match status" value="1"/>
</dbReference>
<feature type="domain" description="HTH luxR-type" evidence="4">
    <location>
        <begin position="152"/>
        <end position="217"/>
    </location>
</feature>
<dbReference type="PANTHER" id="PTHR45566:SF1">
    <property type="entry name" value="HTH-TYPE TRANSCRIPTIONAL REGULATOR YHJB-RELATED"/>
    <property type="match status" value="1"/>
</dbReference>
<comment type="caution">
    <text evidence="6">The sequence shown here is derived from an EMBL/GenBank/DDBJ whole genome shotgun (WGS) entry which is preliminary data.</text>
</comment>
<dbReference type="SUPFAM" id="SSF46894">
    <property type="entry name" value="C-terminal effector domain of the bipartite response regulators"/>
    <property type="match status" value="1"/>
</dbReference>
<accession>A0A845HCB2</accession>
<dbReference type="InterPro" id="IPR000792">
    <property type="entry name" value="Tscrpt_reg_LuxR_C"/>
</dbReference>
<gene>
    <name evidence="6" type="ORF">GTP81_08560</name>
</gene>
<evidence type="ECO:0000259" key="4">
    <source>
        <dbReference type="PROSITE" id="PS50043"/>
    </source>
</evidence>
<feature type="domain" description="Response regulatory" evidence="5">
    <location>
        <begin position="2"/>
        <end position="119"/>
    </location>
</feature>
<dbReference type="SMART" id="SM00448">
    <property type="entry name" value="REC"/>
    <property type="match status" value="1"/>
</dbReference>
<dbReference type="Pfam" id="PF00196">
    <property type="entry name" value="GerE"/>
    <property type="match status" value="1"/>
</dbReference>
<evidence type="ECO:0000313" key="6">
    <source>
        <dbReference type="EMBL" id="MYN16802.1"/>
    </source>
</evidence>
<dbReference type="CDD" id="cd06170">
    <property type="entry name" value="LuxR_C_like"/>
    <property type="match status" value="1"/>
</dbReference>
<dbReference type="InterPro" id="IPR001789">
    <property type="entry name" value="Sig_transdc_resp-reg_receiver"/>
</dbReference>
<dbReference type="Pfam" id="PF00072">
    <property type="entry name" value="Response_reg"/>
    <property type="match status" value="1"/>
</dbReference>
<dbReference type="RefSeq" id="WP_161089479.1">
    <property type="nucleotide sequence ID" value="NZ_WWCV01000011.1"/>
</dbReference>
<dbReference type="InterPro" id="IPR016032">
    <property type="entry name" value="Sig_transdc_resp-reg_C-effctor"/>
</dbReference>
<evidence type="ECO:0000256" key="3">
    <source>
        <dbReference type="PROSITE-ProRule" id="PRU00169"/>
    </source>
</evidence>
<name>A0A845HCB2_9BURK</name>
<dbReference type="GO" id="GO:0000160">
    <property type="term" value="P:phosphorelay signal transduction system"/>
    <property type="evidence" value="ECO:0007669"/>
    <property type="project" value="InterPro"/>
</dbReference>
<dbReference type="CDD" id="cd17535">
    <property type="entry name" value="REC_NarL-like"/>
    <property type="match status" value="1"/>
</dbReference>
<dbReference type="InterPro" id="IPR051015">
    <property type="entry name" value="EvgA-like"/>
</dbReference>
<dbReference type="PROSITE" id="PS50110">
    <property type="entry name" value="RESPONSE_REGULATORY"/>
    <property type="match status" value="1"/>
</dbReference>
<evidence type="ECO:0000313" key="7">
    <source>
        <dbReference type="Proteomes" id="UP000484875"/>
    </source>
</evidence>
<reference evidence="6 7" key="1">
    <citation type="submission" date="2019-12" db="EMBL/GenBank/DDBJ databases">
        <title>Novel species isolated from a subtropical stream in China.</title>
        <authorList>
            <person name="Lu H."/>
        </authorList>
    </citation>
    <scope>NUCLEOTIDE SEQUENCE [LARGE SCALE GENOMIC DNA]</scope>
    <source>
        <strain evidence="6 7">FT107W</strain>
    </source>
</reference>
<keyword evidence="1 3" id="KW-0597">Phosphoprotein</keyword>
<dbReference type="GO" id="GO:0003677">
    <property type="term" value="F:DNA binding"/>
    <property type="evidence" value="ECO:0007669"/>
    <property type="project" value="UniProtKB-KW"/>
</dbReference>